<dbReference type="NCBIfam" id="TIGR00205">
    <property type="entry name" value="fliE"/>
    <property type="match status" value="1"/>
</dbReference>
<feature type="region of interest" description="Disordered" evidence="6">
    <location>
        <begin position="16"/>
        <end position="43"/>
    </location>
</feature>
<evidence type="ECO:0000256" key="3">
    <source>
        <dbReference type="ARBA" id="ARBA00018024"/>
    </source>
</evidence>
<evidence type="ECO:0000256" key="2">
    <source>
        <dbReference type="ARBA" id="ARBA00009272"/>
    </source>
</evidence>
<dbReference type="InterPro" id="IPR001624">
    <property type="entry name" value="FliE"/>
</dbReference>
<proteinExistence type="inferred from homology"/>
<dbReference type="EMBL" id="JAUZVY010000001">
    <property type="protein sequence ID" value="MDP4528225.1"/>
    <property type="molecule type" value="Genomic_DNA"/>
</dbReference>
<comment type="subcellular location">
    <subcellularLocation>
        <location evidence="1 5">Bacterial flagellum basal body</location>
    </subcellularLocation>
</comment>
<evidence type="ECO:0000256" key="5">
    <source>
        <dbReference type="HAMAP-Rule" id="MF_00724"/>
    </source>
</evidence>
<dbReference type="HAMAP" id="MF_00724">
    <property type="entry name" value="FliE"/>
    <property type="match status" value="1"/>
</dbReference>
<keyword evidence="8" id="KW-1185">Reference proteome</keyword>
<feature type="compositionally biased region" description="Low complexity" evidence="6">
    <location>
        <begin position="16"/>
        <end position="30"/>
    </location>
</feature>
<sequence length="118" mass="12513">MQIKGPGVSLYNQMQAMAQQAQGPQSAQRVQRPEPFGPASVNQSQSDFGVMLKGALDTVNGLQMNARGLASDVENGVEGVTIAQAMIAASKSSIAFDATVQVRNKVVEAYKEIMTMPV</sequence>
<reference evidence="7 8" key="1">
    <citation type="submission" date="2023-08" db="EMBL/GenBank/DDBJ databases">
        <authorList>
            <person name="Joshi A."/>
            <person name="Thite S."/>
        </authorList>
    </citation>
    <scope>NUCLEOTIDE SEQUENCE [LARGE SCALE GENOMIC DNA]</scope>
    <source>
        <strain evidence="7 8">1E1</strain>
    </source>
</reference>
<keyword evidence="7" id="KW-0969">Cilium</keyword>
<accession>A0ABT9GMM9</accession>
<comment type="similarity">
    <text evidence="2 5">Belongs to the FliE family.</text>
</comment>
<dbReference type="PANTHER" id="PTHR34653:SF1">
    <property type="entry name" value="FLAGELLAR HOOK-BASAL BODY COMPLEX PROTEIN FLIE"/>
    <property type="match status" value="1"/>
</dbReference>
<keyword evidence="4 5" id="KW-0975">Bacterial flagellum</keyword>
<evidence type="ECO:0000256" key="1">
    <source>
        <dbReference type="ARBA" id="ARBA00004117"/>
    </source>
</evidence>
<organism evidence="7 8">
    <name type="scientific">Alkalimonas delamerensis</name>
    <dbReference type="NCBI Taxonomy" id="265981"/>
    <lineage>
        <taxon>Bacteria</taxon>
        <taxon>Pseudomonadati</taxon>
        <taxon>Pseudomonadota</taxon>
        <taxon>Gammaproteobacteria</taxon>
        <taxon>Alkalimonas</taxon>
    </lineage>
</organism>
<evidence type="ECO:0000313" key="8">
    <source>
        <dbReference type="Proteomes" id="UP001236258"/>
    </source>
</evidence>
<evidence type="ECO:0000256" key="6">
    <source>
        <dbReference type="SAM" id="MobiDB-lite"/>
    </source>
</evidence>
<dbReference type="Pfam" id="PF02049">
    <property type="entry name" value="FliE"/>
    <property type="match status" value="1"/>
</dbReference>
<evidence type="ECO:0000313" key="7">
    <source>
        <dbReference type="EMBL" id="MDP4528225.1"/>
    </source>
</evidence>
<dbReference type="RefSeq" id="WP_305944370.1">
    <property type="nucleotide sequence ID" value="NZ_JAUZVY010000001.1"/>
</dbReference>
<keyword evidence="7" id="KW-0282">Flagellum</keyword>
<dbReference type="PRINTS" id="PR01006">
    <property type="entry name" value="FLGHOOKFLIE"/>
</dbReference>
<gene>
    <name evidence="5 7" type="primary">fliE</name>
    <name evidence="7" type="ORF">Q3O59_04175</name>
</gene>
<evidence type="ECO:0000256" key="4">
    <source>
        <dbReference type="ARBA" id="ARBA00023143"/>
    </source>
</evidence>
<name>A0ABT9GMM9_9GAMM</name>
<comment type="caution">
    <text evidence="7">The sequence shown here is derived from an EMBL/GenBank/DDBJ whole genome shotgun (WGS) entry which is preliminary data.</text>
</comment>
<keyword evidence="7" id="KW-0966">Cell projection</keyword>
<dbReference type="PANTHER" id="PTHR34653">
    <property type="match status" value="1"/>
</dbReference>
<dbReference type="Proteomes" id="UP001236258">
    <property type="component" value="Unassembled WGS sequence"/>
</dbReference>
<protein>
    <recommendedName>
        <fullName evidence="3 5">Flagellar hook-basal body complex protein FliE</fullName>
    </recommendedName>
</protein>